<dbReference type="InterPro" id="IPR000873">
    <property type="entry name" value="AMP-dep_synth/lig_dom"/>
</dbReference>
<sequence>MITCADKPWLANYDTGVPPTLDYHRLSLPQMFQNSVGRHPRNTALIYQGHHITYAELQVLVRTFAITLTTLGVKKGDVVGIWLPNTVPAVVAYYAALTMGAVVLMCNPHSSNQEMLQQMNDADARLLITQDILAERAIGLRRETHIQTIIHASLEDYLPSPLKWIFPLVAKKQGLSVKVPEHEGVYSWSVAMDLKGTPIPEPVIHPDEVAVYLSAGGPSGRTRGALLTHANLTTMVQMYEAWLQLDKEKERVLASPPIFRTLGMSAAMNLPIHMGWSTVLVPTPNPEKILEAIRKFKPTMYMGGLEDNALPKTDITTSKPLPPSAPCLPAKRFHRFKELTGISIIEGYSVTETTPQTHLPPFKGLKKAGSIGIPFPDTEVRIMDIETGTRELGVGEQGEMWFRGPQISFGHLEGSNEDSPGNQEKWLKSGDIAWMDEDGYFYVVGRKKSLTLTSAGHIAPKKMAS</sequence>
<dbReference type="Proteomes" id="UP001320148">
    <property type="component" value="Chromosome"/>
</dbReference>
<evidence type="ECO:0000259" key="1">
    <source>
        <dbReference type="Pfam" id="PF00501"/>
    </source>
</evidence>
<dbReference type="Gene3D" id="3.40.50.12780">
    <property type="entry name" value="N-terminal domain of ligase-like"/>
    <property type="match status" value="1"/>
</dbReference>
<dbReference type="RefSeq" id="WP_236888450.1">
    <property type="nucleotide sequence ID" value="NZ_AP024488.1"/>
</dbReference>
<proteinExistence type="predicted"/>
<keyword evidence="3" id="KW-1185">Reference proteome</keyword>
<dbReference type="Pfam" id="PF00501">
    <property type="entry name" value="AMP-binding"/>
    <property type="match status" value="2"/>
</dbReference>
<gene>
    <name evidence="2" type="ORF">DSLASN_26500</name>
</gene>
<dbReference type="PANTHER" id="PTHR43767:SF1">
    <property type="entry name" value="NONRIBOSOMAL PEPTIDE SYNTHASE PES1 (EUROFUNG)-RELATED"/>
    <property type="match status" value="1"/>
</dbReference>
<dbReference type="PANTHER" id="PTHR43767">
    <property type="entry name" value="LONG-CHAIN-FATTY-ACID--COA LIGASE"/>
    <property type="match status" value="1"/>
</dbReference>
<evidence type="ECO:0000313" key="2">
    <source>
        <dbReference type="EMBL" id="BCS97018.1"/>
    </source>
</evidence>
<accession>A0ABN6F5J8</accession>
<dbReference type="GO" id="GO:0016874">
    <property type="term" value="F:ligase activity"/>
    <property type="evidence" value="ECO:0007669"/>
    <property type="project" value="UniProtKB-KW"/>
</dbReference>
<dbReference type="InterPro" id="IPR042099">
    <property type="entry name" value="ANL_N_sf"/>
</dbReference>
<name>A0ABN6F5J8_9BACT</name>
<keyword evidence="2" id="KW-0436">Ligase</keyword>
<feature type="domain" description="AMP-dependent synthetase/ligase" evidence="1">
    <location>
        <begin position="328"/>
        <end position="408"/>
    </location>
</feature>
<reference evidence="2 3" key="1">
    <citation type="submission" date="2021-02" db="EMBL/GenBank/DDBJ databases">
        <title>Complete genome of Desulfoluna sp. strain ASN36.</title>
        <authorList>
            <person name="Takahashi A."/>
            <person name="Kojima H."/>
            <person name="Fukui M."/>
        </authorList>
    </citation>
    <scope>NUCLEOTIDE SEQUENCE [LARGE SCALE GENOMIC DNA]</scope>
    <source>
        <strain evidence="2 3">ASN36</strain>
    </source>
</reference>
<evidence type="ECO:0000313" key="3">
    <source>
        <dbReference type="Proteomes" id="UP001320148"/>
    </source>
</evidence>
<dbReference type="InterPro" id="IPR050237">
    <property type="entry name" value="ATP-dep_AMP-bd_enzyme"/>
</dbReference>
<feature type="domain" description="AMP-dependent synthetase/ligase" evidence="1">
    <location>
        <begin position="32"/>
        <end position="303"/>
    </location>
</feature>
<organism evidence="2 3">
    <name type="scientific">Desulfoluna limicola</name>
    <dbReference type="NCBI Taxonomy" id="2810562"/>
    <lineage>
        <taxon>Bacteria</taxon>
        <taxon>Pseudomonadati</taxon>
        <taxon>Thermodesulfobacteriota</taxon>
        <taxon>Desulfobacteria</taxon>
        <taxon>Desulfobacterales</taxon>
        <taxon>Desulfolunaceae</taxon>
        <taxon>Desulfoluna</taxon>
    </lineage>
</organism>
<protein>
    <submittedName>
        <fullName evidence="2">Long-chain-fatty-acid--CoA ligase</fullName>
    </submittedName>
</protein>
<dbReference type="EMBL" id="AP024488">
    <property type="protein sequence ID" value="BCS97018.1"/>
    <property type="molecule type" value="Genomic_DNA"/>
</dbReference>
<dbReference type="SUPFAM" id="SSF56801">
    <property type="entry name" value="Acetyl-CoA synthetase-like"/>
    <property type="match status" value="1"/>
</dbReference>